<dbReference type="Gene3D" id="3.30.70.1490">
    <property type="entry name" value="Cysteine protease Prp"/>
    <property type="match status" value="1"/>
</dbReference>
<dbReference type="RefSeq" id="WP_059077171.1">
    <property type="nucleotide sequence ID" value="NZ_CP011940.1"/>
</dbReference>
<dbReference type="GO" id="GO:0006508">
    <property type="term" value="P:proteolysis"/>
    <property type="evidence" value="ECO:0007669"/>
    <property type="project" value="UniProtKB-KW"/>
</dbReference>
<dbReference type="KEGG" id="mhw:ACT01_10040"/>
<dbReference type="GO" id="GO:0008234">
    <property type="term" value="F:cysteine-type peptidase activity"/>
    <property type="evidence" value="ECO:0007669"/>
    <property type="project" value="UniProtKB-KW"/>
</dbReference>
<dbReference type="SUPFAM" id="SSF118010">
    <property type="entry name" value="TM1457-like"/>
    <property type="match status" value="1"/>
</dbReference>
<dbReference type="Pfam" id="PF04327">
    <property type="entry name" value="Peptidase_Prp"/>
    <property type="match status" value="1"/>
</dbReference>
<dbReference type="Proteomes" id="UP001605989">
    <property type="component" value="Unassembled WGS sequence"/>
</dbReference>
<dbReference type="EMBL" id="JABAFG010000014">
    <property type="protein sequence ID" value="NME28749.1"/>
    <property type="molecule type" value="Genomic_DNA"/>
</dbReference>
<dbReference type="PANTHER" id="PTHR39178">
    <property type="entry name" value="HYPOTHETICAL RIBOSOME-ASSOCIATED PROTEIN"/>
    <property type="match status" value="1"/>
</dbReference>
<keyword evidence="4" id="KW-0788">Thiol protease</keyword>
<accession>A0A848C0C3</accession>
<evidence type="ECO:0000256" key="5">
    <source>
        <dbReference type="ARBA" id="ARBA00044503"/>
    </source>
</evidence>
<dbReference type="PANTHER" id="PTHR39178:SF1">
    <property type="entry name" value="RIBOSOMAL-PROCESSING CYSTEINE PROTEASE PRP"/>
    <property type="match status" value="1"/>
</dbReference>
<reference evidence="7 10" key="2">
    <citation type="submission" date="2024-10" db="EMBL/GenBank/DDBJ databases">
        <authorList>
            <person name="Sang B.-I."/>
            <person name="Prabhaharan D."/>
        </authorList>
    </citation>
    <scope>NUCLEOTIDE SEQUENCE [LARGE SCALE GENOMIC DNA]</scope>
    <source>
        <strain evidence="7 10">MH</strain>
    </source>
</reference>
<evidence type="ECO:0000256" key="6">
    <source>
        <dbReference type="ARBA" id="ARBA00044538"/>
    </source>
</evidence>
<dbReference type="InterPro" id="IPR007422">
    <property type="entry name" value="Peptidase_Prp"/>
</dbReference>
<evidence type="ECO:0000313" key="7">
    <source>
        <dbReference type="EMBL" id="MFG6271886.1"/>
    </source>
</evidence>
<evidence type="ECO:0000256" key="4">
    <source>
        <dbReference type="ARBA" id="ARBA00022807"/>
    </source>
</evidence>
<comment type="similarity">
    <text evidence="5">Belongs to the Prp family.</text>
</comment>
<dbReference type="InterPro" id="IPR036764">
    <property type="entry name" value="Peptidase_Prp_sf"/>
</dbReference>
<organism evidence="8 9">
    <name type="scientific">Megasphaera hexanoica</name>
    <dbReference type="NCBI Taxonomy" id="1675036"/>
    <lineage>
        <taxon>Bacteria</taxon>
        <taxon>Bacillati</taxon>
        <taxon>Bacillota</taxon>
        <taxon>Negativicutes</taxon>
        <taxon>Veillonellales</taxon>
        <taxon>Veillonellaceae</taxon>
        <taxon>Megasphaera</taxon>
    </lineage>
</organism>
<evidence type="ECO:0000256" key="2">
    <source>
        <dbReference type="ARBA" id="ARBA00022670"/>
    </source>
</evidence>
<evidence type="ECO:0000256" key="3">
    <source>
        <dbReference type="ARBA" id="ARBA00022801"/>
    </source>
</evidence>
<protein>
    <recommendedName>
        <fullName evidence="6">Ribosomal processing cysteine protease Prp</fullName>
    </recommendedName>
</protein>
<evidence type="ECO:0000256" key="1">
    <source>
        <dbReference type="ARBA" id="ARBA00022517"/>
    </source>
</evidence>
<comment type="caution">
    <text evidence="8">The sequence shown here is derived from an EMBL/GenBank/DDBJ whole genome shotgun (WGS) entry which is preliminary data.</text>
</comment>
<dbReference type="EMBL" id="JBIEKR010000001">
    <property type="protein sequence ID" value="MFG6271886.1"/>
    <property type="molecule type" value="Genomic_DNA"/>
</dbReference>
<evidence type="ECO:0000313" key="9">
    <source>
        <dbReference type="Proteomes" id="UP000591071"/>
    </source>
</evidence>
<keyword evidence="1" id="KW-0690">Ribosome biogenesis</keyword>
<evidence type="ECO:0000313" key="10">
    <source>
        <dbReference type="Proteomes" id="UP001605989"/>
    </source>
</evidence>
<reference evidence="8 9" key="1">
    <citation type="submission" date="2020-04" db="EMBL/GenBank/DDBJ databases">
        <authorList>
            <person name="Hitch T.C.A."/>
            <person name="Wylensek D."/>
            <person name="Clavel T."/>
        </authorList>
    </citation>
    <scope>NUCLEOTIDE SEQUENCE [LARGE SCALE GENOMIC DNA]</scope>
    <source>
        <strain evidence="8 9">Oil-RF-744-FAT-WT-6-1</strain>
    </source>
</reference>
<gene>
    <name evidence="7" type="ORF">ACGTZG_01630</name>
    <name evidence="8" type="ORF">HF872_08990</name>
</gene>
<dbReference type="OrthoDB" id="48998at2"/>
<dbReference type="AlphaFoldDB" id="A0A848C0C3"/>
<proteinExistence type="inferred from homology"/>
<keyword evidence="3" id="KW-0378">Hydrolase</keyword>
<keyword evidence="10" id="KW-1185">Reference proteome</keyword>
<dbReference type="Proteomes" id="UP000591071">
    <property type="component" value="Unassembled WGS sequence"/>
</dbReference>
<evidence type="ECO:0000313" key="8">
    <source>
        <dbReference type="EMBL" id="NME28749.1"/>
    </source>
</evidence>
<dbReference type="CDD" id="cd16332">
    <property type="entry name" value="Prp-like"/>
    <property type="match status" value="1"/>
</dbReference>
<keyword evidence="2 8" id="KW-0645">Protease</keyword>
<name>A0A848C0C3_9FIRM</name>
<sequence>MITIALQRDEQQRYSGFRISGHAGSVDAGYDLVCAAVSVLAQTAFLGLCHYGKKPAYEQREGYFSIRLAERNETTQVILETMVLGLEEIVRQYGQYVVFDS</sequence>
<dbReference type="GO" id="GO:0042254">
    <property type="term" value="P:ribosome biogenesis"/>
    <property type="evidence" value="ECO:0007669"/>
    <property type="project" value="UniProtKB-KW"/>
</dbReference>